<evidence type="ECO:0000256" key="2">
    <source>
        <dbReference type="ARBA" id="ARBA00023098"/>
    </source>
</evidence>
<keyword evidence="2" id="KW-0443">Lipid metabolism</keyword>
<dbReference type="GO" id="GO:0004630">
    <property type="term" value="F:phospholipase D activity"/>
    <property type="evidence" value="ECO:0007669"/>
    <property type="project" value="TreeGrafter"/>
</dbReference>
<dbReference type="EnsemblPlants" id="Kaladp0084s0025.1.v1.1">
    <property type="protein sequence ID" value="Kaladp0084s0025.1.v1.1"/>
    <property type="gene ID" value="Kaladp0084s0025.v1.1"/>
</dbReference>
<dbReference type="AlphaFoldDB" id="A0A7N1A4Y6"/>
<dbReference type="Gene3D" id="2.60.40.150">
    <property type="entry name" value="C2 domain"/>
    <property type="match status" value="1"/>
</dbReference>
<dbReference type="PROSITE" id="PS50004">
    <property type="entry name" value="C2"/>
    <property type="match status" value="1"/>
</dbReference>
<protein>
    <recommendedName>
        <fullName evidence="3">C2 domain-containing protein</fullName>
    </recommendedName>
</protein>
<dbReference type="Gramene" id="Kaladp0084s0025.1.v1.1">
    <property type="protein sequence ID" value="Kaladp0084s0025.1.v1.1"/>
    <property type="gene ID" value="Kaladp0084s0025.v1.1"/>
</dbReference>
<proteinExistence type="predicted"/>
<evidence type="ECO:0000256" key="1">
    <source>
        <dbReference type="ARBA" id="ARBA00022737"/>
    </source>
</evidence>
<organism evidence="4 5">
    <name type="scientific">Kalanchoe fedtschenkoi</name>
    <name type="common">Lavender scallops</name>
    <name type="synonym">South American air plant</name>
    <dbReference type="NCBI Taxonomy" id="63787"/>
    <lineage>
        <taxon>Eukaryota</taxon>
        <taxon>Viridiplantae</taxon>
        <taxon>Streptophyta</taxon>
        <taxon>Embryophyta</taxon>
        <taxon>Tracheophyta</taxon>
        <taxon>Spermatophyta</taxon>
        <taxon>Magnoliopsida</taxon>
        <taxon>eudicotyledons</taxon>
        <taxon>Gunneridae</taxon>
        <taxon>Pentapetalae</taxon>
        <taxon>Saxifragales</taxon>
        <taxon>Crassulaceae</taxon>
        <taxon>Kalanchoe</taxon>
    </lineage>
</organism>
<evidence type="ECO:0000259" key="3">
    <source>
        <dbReference type="PROSITE" id="PS50004"/>
    </source>
</evidence>
<dbReference type="InterPro" id="IPR035892">
    <property type="entry name" value="C2_domain_sf"/>
</dbReference>
<sequence length="325" mass="36413">MADGGGDDEPIYLHGDLDLTIVEARDLPNMDLASEHLRRCFTCQAFKPRPKEDLKPAVGDKKYHLHGKGIHSDPYVTVNVPGSTVARTRVIGNSKNPKWDEHFNVPLAHPARNLEFLIKDNDVFGAQLIGTVLVPARRVASGVLIDEAFTVNDSSGKLQKRKTELYIRMKFTPCEENPLYQHGIAGDPKQLGVRHTYFPLRKDTEIAMGSYQPHHTWAAKKRHPHGQIHGYRKSLWAEHLGMLTETFEKPESLECVRKVNEIALDNWSRYARESFSTLQGHLLKYPIEVTAEGKVLPLSGHENFPDAGGSVLGAYSVKLPDVLTT</sequence>
<dbReference type="GO" id="GO:0009395">
    <property type="term" value="P:phospholipid catabolic process"/>
    <property type="evidence" value="ECO:0007669"/>
    <property type="project" value="TreeGrafter"/>
</dbReference>
<dbReference type="Pfam" id="PF00168">
    <property type="entry name" value="C2"/>
    <property type="match status" value="1"/>
</dbReference>
<keyword evidence="1" id="KW-0677">Repeat</keyword>
<evidence type="ECO:0000313" key="4">
    <source>
        <dbReference type="EnsemblPlants" id="Kaladp0084s0025.1.v1.1"/>
    </source>
</evidence>
<accession>A0A7N1A4Y6</accession>
<feature type="domain" description="C2" evidence="3">
    <location>
        <begin position="1"/>
        <end position="149"/>
    </location>
</feature>
<keyword evidence="5" id="KW-1185">Reference proteome</keyword>
<dbReference type="SUPFAM" id="SSF49562">
    <property type="entry name" value="C2 domain (Calcium/lipid-binding domain, CaLB)"/>
    <property type="match status" value="1"/>
</dbReference>
<reference evidence="4" key="1">
    <citation type="submission" date="2021-01" db="UniProtKB">
        <authorList>
            <consortium name="EnsemblPlants"/>
        </authorList>
    </citation>
    <scope>IDENTIFICATION</scope>
</reference>
<dbReference type="PANTHER" id="PTHR18896">
    <property type="entry name" value="PHOSPHOLIPASE D"/>
    <property type="match status" value="1"/>
</dbReference>
<dbReference type="InterPro" id="IPR015679">
    <property type="entry name" value="PLipase_D_fam"/>
</dbReference>
<dbReference type="Pfam" id="PF12357">
    <property type="entry name" value="PLD_C"/>
    <property type="match status" value="1"/>
</dbReference>
<dbReference type="GO" id="GO:0005886">
    <property type="term" value="C:plasma membrane"/>
    <property type="evidence" value="ECO:0007669"/>
    <property type="project" value="TreeGrafter"/>
</dbReference>
<dbReference type="OMA" id="NSEAPEW"/>
<dbReference type="Proteomes" id="UP000594263">
    <property type="component" value="Unplaced"/>
</dbReference>
<dbReference type="InterPro" id="IPR000008">
    <property type="entry name" value="C2_dom"/>
</dbReference>
<dbReference type="PANTHER" id="PTHR18896:SF86">
    <property type="entry name" value="PHOSPHOLIPASE D DELTA"/>
    <property type="match status" value="1"/>
</dbReference>
<evidence type="ECO:0000313" key="5">
    <source>
        <dbReference type="Proteomes" id="UP000594263"/>
    </source>
</evidence>
<dbReference type="SMART" id="SM00239">
    <property type="entry name" value="C2"/>
    <property type="match status" value="1"/>
</dbReference>
<dbReference type="CDD" id="cd04015">
    <property type="entry name" value="C2_plant_PLD"/>
    <property type="match status" value="1"/>
</dbReference>
<dbReference type="InterPro" id="IPR024632">
    <property type="entry name" value="PLipase_D_C"/>
</dbReference>
<name>A0A7N1A4Y6_KALFE</name>